<feature type="transmembrane region" description="Helical" evidence="1">
    <location>
        <begin position="32"/>
        <end position="49"/>
    </location>
</feature>
<keyword evidence="3" id="KW-1185">Reference proteome</keyword>
<organism evidence="2 3">
    <name type="scientific">Fictibacillus barbaricus</name>
    <dbReference type="NCBI Taxonomy" id="182136"/>
    <lineage>
        <taxon>Bacteria</taxon>
        <taxon>Bacillati</taxon>
        <taxon>Bacillota</taxon>
        <taxon>Bacilli</taxon>
        <taxon>Bacillales</taxon>
        <taxon>Fictibacillaceae</taxon>
        <taxon>Fictibacillus</taxon>
    </lineage>
</organism>
<proteinExistence type="predicted"/>
<reference evidence="2 3" key="1">
    <citation type="submission" date="2023-07" db="EMBL/GenBank/DDBJ databases">
        <title>Sorghum-associated microbial communities from plants grown in Nebraska, USA.</title>
        <authorList>
            <person name="Schachtman D."/>
        </authorList>
    </citation>
    <scope>NUCLEOTIDE SEQUENCE [LARGE SCALE GENOMIC DNA]</scope>
    <source>
        <strain evidence="2 3">BE211</strain>
    </source>
</reference>
<dbReference type="EMBL" id="JAVDWA010000003">
    <property type="protein sequence ID" value="MDR7073193.1"/>
    <property type="molecule type" value="Genomic_DNA"/>
</dbReference>
<feature type="transmembrane region" description="Helical" evidence="1">
    <location>
        <begin position="334"/>
        <end position="354"/>
    </location>
</feature>
<gene>
    <name evidence="2" type="ORF">J2X07_002179</name>
</gene>
<dbReference type="GO" id="GO:0016874">
    <property type="term" value="F:ligase activity"/>
    <property type="evidence" value="ECO:0007669"/>
    <property type="project" value="UniProtKB-KW"/>
</dbReference>
<feature type="transmembrane region" description="Helical" evidence="1">
    <location>
        <begin position="95"/>
        <end position="116"/>
    </location>
</feature>
<feature type="transmembrane region" description="Helical" evidence="1">
    <location>
        <begin position="204"/>
        <end position="229"/>
    </location>
</feature>
<feature type="transmembrane region" description="Helical" evidence="1">
    <location>
        <begin position="61"/>
        <end position="83"/>
    </location>
</feature>
<protein>
    <submittedName>
        <fullName evidence="2">O-antigen ligase</fullName>
    </submittedName>
</protein>
<feature type="transmembrane region" description="Helical" evidence="1">
    <location>
        <begin position="385"/>
        <end position="402"/>
    </location>
</feature>
<dbReference type="Proteomes" id="UP001258181">
    <property type="component" value="Unassembled WGS sequence"/>
</dbReference>
<name>A0ABU1U137_9BACL</name>
<feature type="transmembrane region" description="Helical" evidence="1">
    <location>
        <begin position="241"/>
        <end position="264"/>
    </location>
</feature>
<sequence length="412" mass="47398">MRLISHNKSLKLAMLFPIIFILMPKFEGSQFITYPILGLILLGAGYTLLKDEKLTLGITDRNFTIVASLLLIYVFCMGISYFVNINDLSLKAIPHFFKPILFLMVLSYGYLVALRINSDTIKKALLKSAYIIVIAQIIVGITQLLDLPIFRFIYDDSKSYPIWKLVRTTGTLANPNIFGWVITQMTVIIYLFEMNKRKKWAWLFIGLILMVLSGSRSVLVMFPLVFIFIELVRSKKDKKFFIIKVPLFISGLGLAMVTAYWLILKFGHVFPYLRQLVLIVRSGSLSSVSSFSFRTKMWDNALILLNEKNAWLFGLGPGSLRVLDKDLLYSLTNYGIIGTLVMIIMYLVIAYYFLRLKDKRFSLLGLQYIAFSFIIGYQVETLSGWNYPMLIMFYTGIALVLYKKQRESEKVD</sequence>
<comment type="caution">
    <text evidence="2">The sequence shown here is derived from an EMBL/GenBank/DDBJ whole genome shotgun (WGS) entry which is preliminary data.</text>
</comment>
<dbReference type="RefSeq" id="WP_310258701.1">
    <property type="nucleotide sequence ID" value="NZ_JAVDWA010000003.1"/>
</dbReference>
<keyword evidence="1" id="KW-1133">Transmembrane helix</keyword>
<keyword evidence="1" id="KW-0472">Membrane</keyword>
<feature type="transmembrane region" description="Helical" evidence="1">
    <location>
        <begin position="128"/>
        <end position="153"/>
    </location>
</feature>
<accession>A0ABU1U137</accession>
<dbReference type="InterPro" id="IPR051533">
    <property type="entry name" value="WaaL-like"/>
</dbReference>
<evidence type="ECO:0000313" key="2">
    <source>
        <dbReference type="EMBL" id="MDR7073193.1"/>
    </source>
</evidence>
<dbReference type="PANTHER" id="PTHR37422">
    <property type="entry name" value="TEICHURONIC ACID BIOSYNTHESIS PROTEIN TUAE"/>
    <property type="match status" value="1"/>
</dbReference>
<dbReference type="PANTHER" id="PTHR37422:SF13">
    <property type="entry name" value="LIPOPOLYSACCHARIDE BIOSYNTHESIS PROTEIN PA4999-RELATED"/>
    <property type="match status" value="1"/>
</dbReference>
<keyword evidence="2" id="KW-0436">Ligase</keyword>
<keyword evidence="1" id="KW-0812">Transmembrane</keyword>
<feature type="transmembrane region" description="Helical" evidence="1">
    <location>
        <begin position="173"/>
        <end position="192"/>
    </location>
</feature>
<feature type="transmembrane region" description="Helical" evidence="1">
    <location>
        <begin position="361"/>
        <end position="379"/>
    </location>
</feature>
<evidence type="ECO:0000313" key="3">
    <source>
        <dbReference type="Proteomes" id="UP001258181"/>
    </source>
</evidence>
<evidence type="ECO:0000256" key="1">
    <source>
        <dbReference type="SAM" id="Phobius"/>
    </source>
</evidence>